<name>A0AAG5DUX9_ANOAO</name>
<evidence type="ECO:0000313" key="2">
    <source>
        <dbReference type="EnsemblMetazoa" id="ENSAATROPP015242"/>
    </source>
</evidence>
<dbReference type="Proteomes" id="UP000075880">
    <property type="component" value="Unassembled WGS sequence"/>
</dbReference>
<sequence>MITNRRRPSVRRPPHRENAVLEKRTRIVDAEEPKTKHNW</sequence>
<feature type="region of interest" description="Disordered" evidence="1">
    <location>
        <begin position="1"/>
        <end position="39"/>
    </location>
</feature>
<protein>
    <submittedName>
        <fullName evidence="2">Uncharacterized protein</fullName>
    </submittedName>
</protein>
<dbReference type="AlphaFoldDB" id="A0AAG5DUX9"/>
<reference evidence="2" key="1">
    <citation type="submission" date="2024-04" db="UniProtKB">
        <authorList>
            <consortium name="EnsemblMetazoa"/>
        </authorList>
    </citation>
    <scope>IDENTIFICATION</scope>
    <source>
        <strain evidence="2">EBRO</strain>
    </source>
</reference>
<keyword evidence="3" id="KW-1185">Reference proteome</keyword>
<organism evidence="2 3">
    <name type="scientific">Anopheles atroparvus</name>
    <name type="common">European mosquito</name>
    <dbReference type="NCBI Taxonomy" id="41427"/>
    <lineage>
        <taxon>Eukaryota</taxon>
        <taxon>Metazoa</taxon>
        <taxon>Ecdysozoa</taxon>
        <taxon>Arthropoda</taxon>
        <taxon>Hexapoda</taxon>
        <taxon>Insecta</taxon>
        <taxon>Pterygota</taxon>
        <taxon>Neoptera</taxon>
        <taxon>Endopterygota</taxon>
        <taxon>Diptera</taxon>
        <taxon>Nematocera</taxon>
        <taxon>Culicoidea</taxon>
        <taxon>Culicidae</taxon>
        <taxon>Anophelinae</taxon>
        <taxon>Anopheles</taxon>
    </lineage>
</organism>
<accession>A0AAG5DUX9</accession>
<feature type="compositionally biased region" description="Basic and acidic residues" evidence="1">
    <location>
        <begin position="15"/>
        <end position="39"/>
    </location>
</feature>
<evidence type="ECO:0000313" key="3">
    <source>
        <dbReference type="Proteomes" id="UP000075880"/>
    </source>
</evidence>
<feature type="compositionally biased region" description="Basic residues" evidence="1">
    <location>
        <begin position="1"/>
        <end position="14"/>
    </location>
</feature>
<proteinExistence type="predicted"/>
<evidence type="ECO:0000256" key="1">
    <source>
        <dbReference type="SAM" id="MobiDB-lite"/>
    </source>
</evidence>
<dbReference type="EnsemblMetazoa" id="ENSAATROPT017271">
    <property type="protein sequence ID" value="ENSAATROPP015242"/>
    <property type="gene ID" value="ENSAATROPG014129"/>
</dbReference>